<evidence type="ECO:0008006" key="3">
    <source>
        <dbReference type="Google" id="ProtNLM"/>
    </source>
</evidence>
<name>A0A2S7VKD9_PHOAN</name>
<proteinExistence type="predicted"/>
<dbReference type="EMBL" id="MSCJ01000003">
    <property type="protein sequence ID" value="PQJ62627.1"/>
    <property type="molecule type" value="Genomic_DNA"/>
</dbReference>
<organism evidence="1 2">
    <name type="scientific">Photobacterium angustum</name>
    <dbReference type="NCBI Taxonomy" id="661"/>
    <lineage>
        <taxon>Bacteria</taxon>
        <taxon>Pseudomonadati</taxon>
        <taxon>Pseudomonadota</taxon>
        <taxon>Gammaproteobacteria</taxon>
        <taxon>Vibrionales</taxon>
        <taxon>Vibrionaceae</taxon>
        <taxon>Photobacterium</taxon>
    </lineage>
</organism>
<evidence type="ECO:0000313" key="2">
    <source>
        <dbReference type="Proteomes" id="UP000238730"/>
    </source>
</evidence>
<dbReference type="InterPro" id="IPR007486">
    <property type="entry name" value="YebE"/>
</dbReference>
<dbReference type="Gene3D" id="1.10.3680.10">
    <property type="entry name" value="TerB-like"/>
    <property type="match status" value="1"/>
</dbReference>
<protein>
    <recommendedName>
        <fullName evidence="3">DUF533 domain-containing protein</fullName>
    </recommendedName>
</protein>
<dbReference type="OrthoDB" id="5459344at2"/>
<evidence type="ECO:0000313" key="1">
    <source>
        <dbReference type="EMBL" id="PQJ62627.1"/>
    </source>
</evidence>
<dbReference type="CDD" id="cd07178">
    <property type="entry name" value="terB_like_YebE"/>
    <property type="match status" value="1"/>
</dbReference>
<dbReference type="InterPro" id="IPR029024">
    <property type="entry name" value="TerB-like"/>
</dbReference>
<reference evidence="1 2" key="1">
    <citation type="submission" date="2016-12" db="EMBL/GenBank/DDBJ databases">
        <title>Diversity of luminous bacteria.</title>
        <authorList>
            <person name="Yoshizawa S."/>
            <person name="Kogure K."/>
        </authorList>
    </citation>
    <scope>NUCLEOTIDE SEQUENCE [LARGE SCALE GENOMIC DNA]</scope>
    <source>
        <strain evidence="1 2">LC1-200</strain>
    </source>
</reference>
<sequence>MKGLFDQLINQASNYMDKGKTTSSSSTSDLLKGATAGGVVGALLGNKKSRKLAKKYGGKAALIGGTAVIGTVAYQAYKKWSQESSHASNTAMDSQPAITQNTQLKTNQDLLVQAMIFAAKADGHIDEQEKTAIAQWMIENGITHDIETVIVRWLNAPLDPQVIAAQVSGLEQASEVYLVTLLAIDVDHFLERAYLDALAEALKLPVGLVQRIEEQANVM</sequence>
<dbReference type="SUPFAM" id="SSF158682">
    <property type="entry name" value="TerB-like"/>
    <property type="match status" value="1"/>
</dbReference>
<dbReference type="Proteomes" id="UP000238730">
    <property type="component" value="Unassembled WGS sequence"/>
</dbReference>
<gene>
    <name evidence="1" type="ORF">BTO08_20595</name>
</gene>
<dbReference type="AlphaFoldDB" id="A0A2S7VKD9"/>
<comment type="caution">
    <text evidence="1">The sequence shown here is derived from an EMBL/GenBank/DDBJ whole genome shotgun (WGS) entry which is preliminary data.</text>
</comment>
<dbReference type="RefSeq" id="WP_105062418.1">
    <property type="nucleotide sequence ID" value="NZ_MSCJ01000003.1"/>
</dbReference>
<accession>A0A2S7VKD9</accession>
<dbReference type="Pfam" id="PF04391">
    <property type="entry name" value="DUF533"/>
    <property type="match status" value="1"/>
</dbReference>